<dbReference type="CDD" id="cd14702">
    <property type="entry name" value="bZIP_plant_GBF1"/>
    <property type="match status" value="1"/>
</dbReference>
<evidence type="ECO:0000256" key="3">
    <source>
        <dbReference type="ARBA" id="ARBA00023125"/>
    </source>
</evidence>
<gene>
    <name evidence="8" type="ORF">J5N97_027691</name>
</gene>
<dbReference type="GO" id="GO:0000976">
    <property type="term" value="F:transcription cis-regulatory region binding"/>
    <property type="evidence" value="ECO:0007669"/>
    <property type="project" value="TreeGrafter"/>
</dbReference>
<evidence type="ECO:0000256" key="1">
    <source>
        <dbReference type="ARBA" id="ARBA00004123"/>
    </source>
</evidence>
<feature type="domain" description="BZIP" evidence="7">
    <location>
        <begin position="23"/>
        <end position="86"/>
    </location>
</feature>
<evidence type="ECO:0000313" key="8">
    <source>
        <dbReference type="EMBL" id="KAJ0962569.1"/>
    </source>
</evidence>
<reference evidence="8" key="2">
    <citation type="journal article" date="2022" name="Hortic Res">
        <title>The genome of Dioscorea zingiberensis sheds light on the biosynthesis, origin and evolution of the medicinally important diosgenin saponins.</title>
        <authorList>
            <person name="Li Y."/>
            <person name="Tan C."/>
            <person name="Li Z."/>
            <person name="Guo J."/>
            <person name="Li S."/>
            <person name="Chen X."/>
            <person name="Wang C."/>
            <person name="Dai X."/>
            <person name="Yang H."/>
            <person name="Song W."/>
            <person name="Hou L."/>
            <person name="Xu J."/>
            <person name="Tong Z."/>
            <person name="Xu A."/>
            <person name="Yuan X."/>
            <person name="Wang W."/>
            <person name="Yang Q."/>
            <person name="Chen L."/>
            <person name="Sun Z."/>
            <person name="Wang K."/>
            <person name="Pan B."/>
            <person name="Chen J."/>
            <person name="Bao Y."/>
            <person name="Liu F."/>
            <person name="Qi X."/>
            <person name="Gang D.R."/>
            <person name="Wen J."/>
            <person name="Li J."/>
        </authorList>
    </citation>
    <scope>NUCLEOTIDE SEQUENCE</scope>
    <source>
        <strain evidence="8">Dzin_1.0</strain>
    </source>
</reference>
<dbReference type="FunFam" id="1.20.5.170:FF:000020">
    <property type="entry name" value="BZIP transcription factor"/>
    <property type="match status" value="1"/>
</dbReference>
<dbReference type="PANTHER" id="PTHR45764:SF76">
    <property type="entry name" value="OS02G0132500 PROTEIN"/>
    <property type="match status" value="1"/>
</dbReference>
<keyword evidence="9" id="KW-1185">Reference proteome</keyword>
<dbReference type="PROSITE" id="PS50217">
    <property type="entry name" value="BZIP"/>
    <property type="match status" value="1"/>
</dbReference>
<feature type="region of interest" description="Disordered" evidence="6">
    <location>
        <begin position="1"/>
        <end position="45"/>
    </location>
</feature>
<evidence type="ECO:0000256" key="5">
    <source>
        <dbReference type="ARBA" id="ARBA00023242"/>
    </source>
</evidence>
<evidence type="ECO:0000256" key="4">
    <source>
        <dbReference type="ARBA" id="ARBA00023163"/>
    </source>
</evidence>
<protein>
    <recommendedName>
        <fullName evidence="7">BZIP domain-containing protein</fullName>
    </recommendedName>
</protein>
<sequence length="152" mass="17682">MVASIGGSSGSSHGQNSSSELMEQRKQKRMLSNRDSARRSRMRKQKHLDDLMNQVNQLRKEKNQFLTSLNYTTQQYLVLESENSVLRTQMMELTSRLQSLNEILHFMSLNNNTVTGALFSDEAMVNETTSLRPWNMMFLNQQPMVMDMFQYC</sequence>
<keyword evidence="4" id="KW-0804">Transcription</keyword>
<dbReference type="GO" id="GO:0003700">
    <property type="term" value="F:DNA-binding transcription factor activity"/>
    <property type="evidence" value="ECO:0007669"/>
    <property type="project" value="InterPro"/>
</dbReference>
<dbReference type="OrthoDB" id="551672at2759"/>
<dbReference type="SMART" id="SM00338">
    <property type="entry name" value="BRLZ"/>
    <property type="match status" value="1"/>
</dbReference>
<organism evidence="8 9">
    <name type="scientific">Dioscorea zingiberensis</name>
    <dbReference type="NCBI Taxonomy" id="325984"/>
    <lineage>
        <taxon>Eukaryota</taxon>
        <taxon>Viridiplantae</taxon>
        <taxon>Streptophyta</taxon>
        <taxon>Embryophyta</taxon>
        <taxon>Tracheophyta</taxon>
        <taxon>Spermatophyta</taxon>
        <taxon>Magnoliopsida</taxon>
        <taxon>Liliopsida</taxon>
        <taxon>Dioscoreales</taxon>
        <taxon>Dioscoreaceae</taxon>
        <taxon>Dioscorea</taxon>
    </lineage>
</organism>
<accession>A0A9D5H471</accession>
<dbReference type="Pfam" id="PF00170">
    <property type="entry name" value="bZIP_1"/>
    <property type="match status" value="1"/>
</dbReference>
<evidence type="ECO:0000313" key="9">
    <source>
        <dbReference type="Proteomes" id="UP001085076"/>
    </source>
</evidence>
<reference evidence="8" key="1">
    <citation type="submission" date="2021-03" db="EMBL/GenBank/DDBJ databases">
        <authorList>
            <person name="Li Z."/>
            <person name="Yang C."/>
        </authorList>
    </citation>
    <scope>NUCLEOTIDE SEQUENCE</scope>
    <source>
        <strain evidence="8">Dzin_1.0</strain>
        <tissue evidence="8">Leaf</tissue>
    </source>
</reference>
<evidence type="ECO:0000256" key="6">
    <source>
        <dbReference type="SAM" id="MobiDB-lite"/>
    </source>
</evidence>
<dbReference type="GO" id="GO:0045893">
    <property type="term" value="P:positive regulation of DNA-templated transcription"/>
    <property type="evidence" value="ECO:0007669"/>
    <property type="project" value="TreeGrafter"/>
</dbReference>
<dbReference type="EMBL" id="JAGGNH010000009">
    <property type="protein sequence ID" value="KAJ0962569.1"/>
    <property type="molecule type" value="Genomic_DNA"/>
</dbReference>
<dbReference type="PROSITE" id="PS00036">
    <property type="entry name" value="BZIP_BASIC"/>
    <property type="match status" value="1"/>
</dbReference>
<dbReference type="GO" id="GO:0046982">
    <property type="term" value="F:protein heterodimerization activity"/>
    <property type="evidence" value="ECO:0007669"/>
    <property type="project" value="UniProtKB-ARBA"/>
</dbReference>
<dbReference type="AlphaFoldDB" id="A0A9D5H471"/>
<evidence type="ECO:0000256" key="2">
    <source>
        <dbReference type="ARBA" id="ARBA00023015"/>
    </source>
</evidence>
<dbReference type="Proteomes" id="UP001085076">
    <property type="component" value="Miscellaneous, Linkage group lg09"/>
</dbReference>
<dbReference type="GO" id="GO:0005634">
    <property type="term" value="C:nucleus"/>
    <property type="evidence" value="ECO:0007669"/>
    <property type="project" value="UniProtKB-SubCell"/>
</dbReference>
<comment type="caution">
    <text evidence="8">The sequence shown here is derived from an EMBL/GenBank/DDBJ whole genome shotgun (WGS) entry which is preliminary data.</text>
</comment>
<comment type="subcellular location">
    <subcellularLocation>
        <location evidence="1">Nucleus</location>
    </subcellularLocation>
</comment>
<dbReference type="InterPro" id="IPR004827">
    <property type="entry name" value="bZIP"/>
</dbReference>
<feature type="compositionally biased region" description="Low complexity" evidence="6">
    <location>
        <begin position="1"/>
        <end position="19"/>
    </location>
</feature>
<dbReference type="InterPro" id="IPR046347">
    <property type="entry name" value="bZIP_sf"/>
</dbReference>
<keyword evidence="5" id="KW-0539">Nucleus</keyword>
<dbReference type="Gene3D" id="1.20.5.170">
    <property type="match status" value="1"/>
</dbReference>
<dbReference type="InterPro" id="IPR045314">
    <property type="entry name" value="bZIP_plant_GBF1"/>
</dbReference>
<dbReference type="SUPFAM" id="SSF57959">
    <property type="entry name" value="Leucine zipper domain"/>
    <property type="match status" value="1"/>
</dbReference>
<keyword evidence="3" id="KW-0238">DNA-binding</keyword>
<dbReference type="PANTHER" id="PTHR45764">
    <property type="entry name" value="BZIP TRANSCRIPTION FACTOR 44"/>
    <property type="match status" value="1"/>
</dbReference>
<keyword evidence="2" id="KW-0805">Transcription regulation</keyword>
<evidence type="ECO:0000259" key="7">
    <source>
        <dbReference type="PROSITE" id="PS50217"/>
    </source>
</evidence>
<proteinExistence type="predicted"/>
<name>A0A9D5H471_9LILI</name>